<dbReference type="SUPFAM" id="SSF49478">
    <property type="entry name" value="Cna protein B-type domain"/>
    <property type="match status" value="4"/>
</dbReference>
<comment type="caution">
    <text evidence="10">The sequence shown here is derived from an EMBL/GenBank/DDBJ whole genome shotgun (WGS) entry which is preliminary data.</text>
</comment>
<reference evidence="10 11" key="1">
    <citation type="submission" date="2020-06" db="EMBL/GenBank/DDBJ databases">
        <title>Lactobacillus rhamnosus QC,genome.</title>
        <authorList>
            <person name="Yi H."/>
            <person name="Jin M."/>
        </authorList>
    </citation>
    <scope>NUCLEOTIDE SEQUENCE [LARGE SCALE GENOMIC DNA]</scope>
    <source>
        <strain evidence="10 11">QC</strain>
    </source>
</reference>
<dbReference type="PANTHER" id="PTHR36108:SF13">
    <property type="entry name" value="COLOSSIN-B-RELATED"/>
    <property type="match status" value="1"/>
</dbReference>
<feature type="domain" description="SpaA-like prealbumin fold" evidence="9">
    <location>
        <begin position="274"/>
        <end position="349"/>
    </location>
</feature>
<evidence type="ECO:0000256" key="4">
    <source>
        <dbReference type="ARBA" id="ARBA00022729"/>
    </source>
</evidence>
<dbReference type="NCBIfam" id="TIGR01167">
    <property type="entry name" value="LPXTG_anchor"/>
    <property type="match status" value="1"/>
</dbReference>
<feature type="domain" description="SpaA-like prealbumin fold" evidence="9">
    <location>
        <begin position="2"/>
        <end position="76"/>
    </location>
</feature>
<dbReference type="Proteomes" id="UP000542889">
    <property type="component" value="Unassembled WGS sequence"/>
</dbReference>
<dbReference type="Gene3D" id="2.60.40.10">
    <property type="entry name" value="Immunoglobulins"/>
    <property type="match status" value="4"/>
</dbReference>
<dbReference type="Pfam" id="PF00746">
    <property type="entry name" value="Gram_pos_anchor"/>
    <property type="match status" value="1"/>
</dbReference>
<dbReference type="Pfam" id="PF17802">
    <property type="entry name" value="SpaA"/>
    <property type="match status" value="4"/>
</dbReference>
<keyword evidence="3" id="KW-0964">Secreted</keyword>
<name>A0A7Y7QIH8_LACRH</name>
<dbReference type="InterPro" id="IPR019931">
    <property type="entry name" value="LPXTG_anchor"/>
</dbReference>
<feature type="transmembrane region" description="Helical" evidence="7">
    <location>
        <begin position="391"/>
        <end position="410"/>
    </location>
</feature>
<dbReference type="AlphaFoldDB" id="A0A7Y7QIH8"/>
<feature type="region of interest" description="Disordered" evidence="6">
    <location>
        <begin position="364"/>
        <end position="386"/>
    </location>
</feature>
<comment type="similarity">
    <text evidence="1">Belongs to the serine-aspartate repeat-containing protein (SDr) family.</text>
</comment>
<evidence type="ECO:0000313" key="10">
    <source>
        <dbReference type="EMBL" id="NVO89747.1"/>
    </source>
</evidence>
<evidence type="ECO:0000256" key="5">
    <source>
        <dbReference type="ARBA" id="ARBA00023088"/>
    </source>
</evidence>
<evidence type="ECO:0000313" key="11">
    <source>
        <dbReference type="Proteomes" id="UP000542889"/>
    </source>
</evidence>
<feature type="domain" description="Gram-positive cocci surface proteins LPxTG" evidence="8">
    <location>
        <begin position="377"/>
        <end position="410"/>
    </location>
</feature>
<keyword evidence="7" id="KW-0812">Transmembrane</keyword>
<evidence type="ECO:0000259" key="9">
    <source>
        <dbReference type="Pfam" id="PF17802"/>
    </source>
</evidence>
<gene>
    <name evidence="10" type="ORF">HWN39_14925</name>
</gene>
<organism evidence="10 11">
    <name type="scientific">Lacticaseibacillus rhamnosus</name>
    <name type="common">Lactobacillus rhamnosus</name>
    <dbReference type="NCBI Taxonomy" id="47715"/>
    <lineage>
        <taxon>Bacteria</taxon>
        <taxon>Bacillati</taxon>
        <taxon>Bacillota</taxon>
        <taxon>Bacilli</taxon>
        <taxon>Lactobacillales</taxon>
        <taxon>Lactobacillaceae</taxon>
        <taxon>Lacticaseibacillus</taxon>
    </lineage>
</organism>
<feature type="non-terminal residue" evidence="10">
    <location>
        <position position="1"/>
    </location>
</feature>
<protein>
    <submittedName>
        <fullName evidence="10">LPXTG cell wall anchor domain-containing protein</fullName>
    </submittedName>
</protein>
<accession>A0A7Y7QIH8</accession>
<keyword evidence="2" id="KW-0134">Cell wall</keyword>
<dbReference type="EMBL" id="JABXWP010000056">
    <property type="protein sequence ID" value="NVO89747.1"/>
    <property type="molecule type" value="Genomic_DNA"/>
</dbReference>
<keyword evidence="4" id="KW-0732">Signal</keyword>
<keyword evidence="7" id="KW-1133">Transmembrane helix</keyword>
<dbReference type="PANTHER" id="PTHR36108">
    <property type="entry name" value="COLOSSIN-B-RELATED"/>
    <property type="match status" value="1"/>
</dbReference>
<keyword evidence="7" id="KW-0472">Membrane</keyword>
<feature type="compositionally biased region" description="Polar residues" evidence="6">
    <location>
        <begin position="366"/>
        <end position="386"/>
    </location>
</feature>
<feature type="domain" description="SpaA-like prealbumin fold" evidence="9">
    <location>
        <begin position="180"/>
        <end position="264"/>
    </location>
</feature>
<keyword evidence="5" id="KW-0572">Peptidoglycan-anchor</keyword>
<evidence type="ECO:0000256" key="1">
    <source>
        <dbReference type="ARBA" id="ARBA00007257"/>
    </source>
</evidence>
<evidence type="ECO:0000256" key="2">
    <source>
        <dbReference type="ARBA" id="ARBA00022512"/>
    </source>
</evidence>
<feature type="domain" description="SpaA-like prealbumin fold" evidence="9">
    <location>
        <begin position="86"/>
        <end position="170"/>
    </location>
</feature>
<dbReference type="RefSeq" id="WP_176818830.1">
    <property type="nucleotide sequence ID" value="NZ_JABXWP010000056.1"/>
</dbReference>
<evidence type="ECO:0000256" key="6">
    <source>
        <dbReference type="SAM" id="MobiDB-lite"/>
    </source>
</evidence>
<dbReference type="InterPro" id="IPR041033">
    <property type="entry name" value="SpaA_PFL_dom_1"/>
</dbReference>
<sequence>SDTGKTLSGAVFDLYKKDGTKVASGLTTDAKGQIQVNDLKPGDYYFIETAAPAGYELNDSKLNFTVELQTTTKVATVSATNAQKTGSVVLNKTDGDTGKTLAGAVFDLYKKDGTKLASGLTTDAKGQIQVNDLKPGDYYFIETAAPAGYELNDSKLNFTVELQTTTKVATVSATNAEKTGSVVLNKTDSDTGKALSGAVFDLYKKDGTKVASGLMTDAKGQIQVNDLKPGDYYFIETAAPAGYELNDSKLNFTVELQTTTKVATVSATNAEKTGSVVLNKTDGDTGKTLAGAVFDLYKKDGTKLASGLTTDAKGQIQVNDLKPGDYYFIETAAPAGYKLSNDRISFTIKLQISNESAVVVAKNFKKSTPPNTNDNHGNNQEMPNTGDANNIGMTLIGILSVLGLLVYSFFKPYRRERQ</sequence>
<evidence type="ECO:0000256" key="7">
    <source>
        <dbReference type="SAM" id="Phobius"/>
    </source>
</evidence>
<evidence type="ECO:0000256" key="3">
    <source>
        <dbReference type="ARBA" id="ARBA00022525"/>
    </source>
</evidence>
<proteinExistence type="inferred from homology"/>
<evidence type="ECO:0000259" key="8">
    <source>
        <dbReference type="Pfam" id="PF00746"/>
    </source>
</evidence>
<dbReference type="InterPro" id="IPR013783">
    <property type="entry name" value="Ig-like_fold"/>
</dbReference>